<dbReference type="OrthoDB" id="9180239at2"/>
<accession>A0A4V3D4T9</accession>
<gene>
    <name evidence="1" type="ORF">DFQ45_10887</name>
</gene>
<dbReference type="EMBL" id="SNYK01000008">
    <property type="protein sequence ID" value="TDQ37307.1"/>
    <property type="molecule type" value="Genomic_DNA"/>
</dbReference>
<name>A0A4V3D4T9_9GAMM</name>
<dbReference type="AlphaFoldDB" id="A0A4V3D4T9"/>
<keyword evidence="2" id="KW-1185">Reference proteome</keyword>
<evidence type="ECO:0000313" key="1">
    <source>
        <dbReference type="EMBL" id="TDQ37307.1"/>
    </source>
</evidence>
<evidence type="ECO:0000313" key="2">
    <source>
        <dbReference type="Proteomes" id="UP000294575"/>
    </source>
</evidence>
<proteinExistence type="predicted"/>
<sequence>MKLDEVPQDADGSKYGGHQKLLYAVDDKGEYHEAQSAGWEAENYATDLALQELEQQAQQARADWQAGATSVLPYLMYRYRMDELALAQCTGLWRWRIRRHFRPAVFAALPQKILLRYAQAFSLPLEQLTACQQGYRDDL</sequence>
<organism evidence="1 2">
    <name type="scientific">Thiopseudomonas denitrificans</name>
    <dbReference type="NCBI Taxonomy" id="1501432"/>
    <lineage>
        <taxon>Bacteria</taxon>
        <taxon>Pseudomonadati</taxon>
        <taxon>Pseudomonadota</taxon>
        <taxon>Gammaproteobacteria</taxon>
        <taxon>Pseudomonadales</taxon>
        <taxon>Pseudomonadaceae</taxon>
        <taxon>Thiopseudomonas</taxon>
    </lineage>
</organism>
<protein>
    <submittedName>
        <fullName evidence="1">Uncharacterized protein</fullName>
    </submittedName>
</protein>
<dbReference type="RefSeq" id="WP_101495807.1">
    <property type="nucleotide sequence ID" value="NZ_LNJZ01000003.1"/>
</dbReference>
<dbReference type="Proteomes" id="UP000294575">
    <property type="component" value="Unassembled WGS sequence"/>
</dbReference>
<reference evidence="1 2" key="1">
    <citation type="submission" date="2019-03" db="EMBL/GenBank/DDBJ databases">
        <title>Genomic Encyclopedia of Type Strains, Phase IV (KMG-IV): sequencing the most valuable type-strain genomes for metagenomic binning, comparative biology and taxonomic classification.</title>
        <authorList>
            <person name="Goeker M."/>
        </authorList>
    </citation>
    <scope>NUCLEOTIDE SEQUENCE [LARGE SCALE GENOMIC DNA]</scope>
    <source>
        <strain evidence="1 2">DSM 28679</strain>
    </source>
</reference>
<comment type="caution">
    <text evidence="1">The sequence shown here is derived from an EMBL/GenBank/DDBJ whole genome shotgun (WGS) entry which is preliminary data.</text>
</comment>